<evidence type="ECO:0000313" key="1">
    <source>
        <dbReference type="EMBL" id="KFD45467.1"/>
    </source>
</evidence>
<dbReference type="Proteomes" id="UP000030764">
    <property type="component" value="Unassembled WGS sequence"/>
</dbReference>
<name>A0A085LKH1_9BILA</name>
<organism evidence="1 3">
    <name type="scientific">Trichuris suis</name>
    <name type="common">pig whipworm</name>
    <dbReference type="NCBI Taxonomy" id="68888"/>
    <lineage>
        <taxon>Eukaryota</taxon>
        <taxon>Metazoa</taxon>
        <taxon>Ecdysozoa</taxon>
        <taxon>Nematoda</taxon>
        <taxon>Enoplea</taxon>
        <taxon>Dorylaimia</taxon>
        <taxon>Trichinellida</taxon>
        <taxon>Trichuridae</taxon>
        <taxon>Trichuris</taxon>
    </lineage>
</organism>
<evidence type="ECO:0000313" key="3">
    <source>
        <dbReference type="Proteomes" id="UP000030764"/>
    </source>
</evidence>
<evidence type="ECO:0000313" key="2">
    <source>
        <dbReference type="EMBL" id="KFD59632.1"/>
    </source>
</evidence>
<proteinExistence type="predicted"/>
<reference evidence="1 3" key="1">
    <citation type="journal article" date="2014" name="Nat. Genet.">
        <title>Genome and transcriptome of the porcine whipworm Trichuris suis.</title>
        <authorList>
            <person name="Jex A.R."/>
            <person name="Nejsum P."/>
            <person name="Schwarz E.M."/>
            <person name="Hu L."/>
            <person name="Young N.D."/>
            <person name="Hall R.S."/>
            <person name="Korhonen P.K."/>
            <person name="Liao S."/>
            <person name="Thamsborg S."/>
            <person name="Xia J."/>
            <person name="Xu P."/>
            <person name="Wang S."/>
            <person name="Scheerlinck J.P."/>
            <person name="Hofmann A."/>
            <person name="Sternberg P.W."/>
            <person name="Wang J."/>
            <person name="Gasser R.B."/>
        </authorList>
    </citation>
    <scope>NUCLEOTIDE SEQUENCE [LARGE SCALE GENOMIC DNA]</scope>
    <source>
        <strain evidence="2">DCEP-RM93F</strain>
        <strain evidence="1">DCEP-RM93M</strain>
    </source>
</reference>
<dbReference type="AlphaFoldDB" id="A0A085LKH1"/>
<dbReference type="EMBL" id="KL363486">
    <property type="protein sequence ID" value="KFD45467.1"/>
    <property type="molecule type" value="Genomic_DNA"/>
</dbReference>
<keyword evidence="3" id="KW-1185">Reference proteome</keyword>
<sequence>MRQLLGNPLEVRLFIANEVPAQTKHPSIRTLLACTFGCVDGLFDYHKGKVELWSVSFMYECGYTSN</sequence>
<protein>
    <submittedName>
        <fullName evidence="1">Uncharacterized protein</fullName>
    </submittedName>
</protein>
<accession>A0A085LKH1</accession>
<dbReference type="EMBL" id="KL367789">
    <property type="protein sequence ID" value="KFD59632.1"/>
    <property type="molecule type" value="Genomic_DNA"/>
</dbReference>
<gene>
    <name evidence="1" type="ORF">M513_13657</name>
    <name evidence="2" type="ORF">M514_13657</name>
</gene>
<dbReference type="Proteomes" id="UP000030758">
    <property type="component" value="Unassembled WGS sequence"/>
</dbReference>